<dbReference type="CDD" id="cd17967">
    <property type="entry name" value="DEADc_DDX3_DDX4"/>
    <property type="match status" value="1"/>
</dbReference>
<dbReference type="CDD" id="cd18787">
    <property type="entry name" value="SF2_C_DEAD"/>
    <property type="match status" value="1"/>
</dbReference>
<evidence type="ECO:0000256" key="9">
    <source>
        <dbReference type="PROSITE-ProRule" id="PRU00552"/>
    </source>
</evidence>
<dbReference type="Pfam" id="PF00270">
    <property type="entry name" value="DEAD"/>
    <property type="match status" value="1"/>
</dbReference>
<dbReference type="InterPro" id="IPR011545">
    <property type="entry name" value="DEAD/DEAH_box_helicase_dom"/>
</dbReference>
<keyword evidence="2" id="KW-0547">Nucleotide-binding</keyword>
<evidence type="ECO:0000256" key="1">
    <source>
        <dbReference type="ARBA" id="ARBA00012552"/>
    </source>
</evidence>
<dbReference type="AlphaFoldDB" id="A0AAV9E2V0"/>
<evidence type="ECO:0000256" key="3">
    <source>
        <dbReference type="ARBA" id="ARBA00022801"/>
    </source>
</evidence>
<dbReference type="FunFam" id="3.40.50.300:FF:000397">
    <property type="entry name" value="Probable ATP-dependent RNA helicase DDX4"/>
    <property type="match status" value="1"/>
</dbReference>
<keyword evidence="5" id="KW-0067">ATP-binding</keyword>
<dbReference type="GO" id="GO:0003723">
    <property type="term" value="F:RNA binding"/>
    <property type="evidence" value="ECO:0007669"/>
    <property type="project" value="UniProtKB-KW"/>
</dbReference>
<dbReference type="Proteomes" id="UP001180020">
    <property type="component" value="Unassembled WGS sequence"/>
</dbReference>
<dbReference type="GO" id="GO:0005524">
    <property type="term" value="F:ATP binding"/>
    <property type="evidence" value="ECO:0007669"/>
    <property type="project" value="UniProtKB-KW"/>
</dbReference>
<feature type="region of interest" description="Disordered" evidence="10">
    <location>
        <begin position="642"/>
        <end position="673"/>
    </location>
</feature>
<evidence type="ECO:0000256" key="2">
    <source>
        <dbReference type="ARBA" id="ARBA00022741"/>
    </source>
</evidence>
<comment type="similarity">
    <text evidence="7">Belongs to the DEAD box helicase family. DDX3/DED1 subfamily.</text>
</comment>
<sequence length="673" mass="72727">MSQIGVRFFLNSLTNTSLEASKAEESVIDCGVVLEEGDNCFWSRKGEALGLHEHEDILGGFGGGLGGGDSLVRHFRLFHRHRRPPSRSSYVPPHLRNRPPTAEPRVPSYAADAAPRSMAPTGGAPRWGGGGGPARPGSGGGWNTRSVGYNRREREVNPFAADESEPSFVEESTAINFDAYEDIPVETSGDNVPPPVNTFAEIDLGDAVNENIRRCKYVKPTPVQRHAIPILLGGRDLMACAQTGSGKTAAFCFPIISGIMRGETHQQRPMRGGRTGYPLGLILSPTRELSCQIHDEAKKFAYQTGVRVVVAYGGAPIHQQLRELERGVDILVATPGRLVDLLERARVSLKMIRYLALDEADRMLDMGFEPQIRRIVEQMEMPIRGVRQTMLFSATFPKEIQRLASDFLANYIFLAVGRVGSSTDLIVQRVEFVHESDKRSHLMDLLHAQKANSAQGKQALTLVFVETKKGADSLEYWLCSNGFPATTIHGDRSQQEREQALRSFKSGNTPILVATDVAARGLDIPHVAHVVNFDLPKDIDDYVHRIGRTGRAGNSGLATAFFNENNSSLAKLLSELMQEANQEVPDWLSRYAAHSSYGGGGRNRRSGGRFGGRDFRKDSRGGGGGGGNSGYYGGGNSSGGYGASPRYGGGGGGGGTGGGYGGWHGSGVTSAWD</sequence>
<dbReference type="SMART" id="SM00490">
    <property type="entry name" value="HELICc"/>
    <property type="match status" value="1"/>
</dbReference>
<dbReference type="SMART" id="SM00487">
    <property type="entry name" value="DEXDc"/>
    <property type="match status" value="1"/>
</dbReference>
<evidence type="ECO:0000313" key="15">
    <source>
        <dbReference type="Proteomes" id="UP001180020"/>
    </source>
</evidence>
<dbReference type="InterPro" id="IPR001650">
    <property type="entry name" value="Helicase_C-like"/>
</dbReference>
<keyword evidence="15" id="KW-1185">Reference proteome</keyword>
<feature type="compositionally biased region" description="Gly residues" evidence="10">
    <location>
        <begin position="642"/>
        <end position="665"/>
    </location>
</feature>
<dbReference type="PANTHER" id="PTHR47958">
    <property type="entry name" value="ATP-DEPENDENT RNA HELICASE DBP3"/>
    <property type="match status" value="1"/>
</dbReference>
<proteinExistence type="inferred from homology"/>
<dbReference type="EMBL" id="JAUJYO010000010">
    <property type="protein sequence ID" value="KAK1307472.1"/>
    <property type="molecule type" value="Genomic_DNA"/>
</dbReference>
<evidence type="ECO:0000256" key="8">
    <source>
        <dbReference type="ARBA" id="ARBA00047984"/>
    </source>
</evidence>
<dbReference type="PROSITE" id="PS51194">
    <property type="entry name" value="HELICASE_CTER"/>
    <property type="match status" value="1"/>
</dbReference>
<reference evidence="14" key="1">
    <citation type="journal article" date="2023" name="Nat. Commun.">
        <title>Diploid and tetraploid genomes of Acorus and the evolution of monocots.</title>
        <authorList>
            <person name="Ma L."/>
            <person name="Liu K.W."/>
            <person name="Li Z."/>
            <person name="Hsiao Y.Y."/>
            <person name="Qi Y."/>
            <person name="Fu T."/>
            <person name="Tang G.D."/>
            <person name="Zhang D."/>
            <person name="Sun W.H."/>
            <person name="Liu D.K."/>
            <person name="Li Y."/>
            <person name="Chen G.Z."/>
            <person name="Liu X.D."/>
            <person name="Liao X.Y."/>
            <person name="Jiang Y.T."/>
            <person name="Yu X."/>
            <person name="Hao Y."/>
            <person name="Huang J."/>
            <person name="Zhao X.W."/>
            <person name="Ke S."/>
            <person name="Chen Y.Y."/>
            <person name="Wu W.L."/>
            <person name="Hsu J.L."/>
            <person name="Lin Y.F."/>
            <person name="Huang M.D."/>
            <person name="Li C.Y."/>
            <person name="Huang L."/>
            <person name="Wang Z.W."/>
            <person name="Zhao X."/>
            <person name="Zhong W.Y."/>
            <person name="Peng D.H."/>
            <person name="Ahmad S."/>
            <person name="Lan S."/>
            <person name="Zhang J.S."/>
            <person name="Tsai W.C."/>
            <person name="Van de Peer Y."/>
            <person name="Liu Z.J."/>
        </authorList>
    </citation>
    <scope>NUCLEOTIDE SEQUENCE</scope>
    <source>
        <strain evidence="14">CP</strain>
    </source>
</reference>
<feature type="compositionally biased region" description="Basic and acidic residues" evidence="10">
    <location>
        <begin position="611"/>
        <end position="620"/>
    </location>
</feature>
<dbReference type="PROSITE" id="PS51192">
    <property type="entry name" value="HELICASE_ATP_BIND_1"/>
    <property type="match status" value="1"/>
</dbReference>
<evidence type="ECO:0000259" key="11">
    <source>
        <dbReference type="PROSITE" id="PS51192"/>
    </source>
</evidence>
<reference evidence="14" key="2">
    <citation type="submission" date="2023-06" db="EMBL/GenBank/DDBJ databases">
        <authorList>
            <person name="Ma L."/>
            <person name="Liu K.-W."/>
            <person name="Li Z."/>
            <person name="Hsiao Y.-Y."/>
            <person name="Qi Y."/>
            <person name="Fu T."/>
            <person name="Tang G."/>
            <person name="Zhang D."/>
            <person name="Sun W.-H."/>
            <person name="Liu D.-K."/>
            <person name="Li Y."/>
            <person name="Chen G.-Z."/>
            <person name="Liu X.-D."/>
            <person name="Liao X.-Y."/>
            <person name="Jiang Y.-T."/>
            <person name="Yu X."/>
            <person name="Hao Y."/>
            <person name="Huang J."/>
            <person name="Zhao X.-W."/>
            <person name="Ke S."/>
            <person name="Chen Y.-Y."/>
            <person name="Wu W.-L."/>
            <person name="Hsu J.-L."/>
            <person name="Lin Y.-F."/>
            <person name="Huang M.-D."/>
            <person name="Li C.-Y."/>
            <person name="Huang L."/>
            <person name="Wang Z.-W."/>
            <person name="Zhao X."/>
            <person name="Zhong W.-Y."/>
            <person name="Peng D.-H."/>
            <person name="Ahmad S."/>
            <person name="Lan S."/>
            <person name="Zhang J.-S."/>
            <person name="Tsai W.-C."/>
            <person name="Van De Peer Y."/>
            <person name="Liu Z.-J."/>
        </authorList>
    </citation>
    <scope>NUCLEOTIDE SEQUENCE</scope>
    <source>
        <strain evidence="14">CP</strain>
        <tissue evidence="14">Leaves</tissue>
    </source>
</reference>
<dbReference type="InterPro" id="IPR014014">
    <property type="entry name" value="RNA_helicase_DEAD_Q_motif"/>
</dbReference>
<dbReference type="FunFam" id="3.40.50.300:FF:000008">
    <property type="entry name" value="ATP-dependent RNA helicase RhlB"/>
    <property type="match status" value="1"/>
</dbReference>
<dbReference type="EC" id="3.6.4.13" evidence="1"/>
<comment type="caution">
    <text evidence="14">The sequence shown here is derived from an EMBL/GenBank/DDBJ whole genome shotgun (WGS) entry which is preliminary data.</text>
</comment>
<evidence type="ECO:0000259" key="12">
    <source>
        <dbReference type="PROSITE" id="PS51194"/>
    </source>
</evidence>
<evidence type="ECO:0000256" key="5">
    <source>
        <dbReference type="ARBA" id="ARBA00022840"/>
    </source>
</evidence>
<name>A0AAV9E2V0_ACOCL</name>
<dbReference type="SUPFAM" id="SSF52540">
    <property type="entry name" value="P-loop containing nucleoside triphosphate hydrolases"/>
    <property type="match status" value="1"/>
</dbReference>
<keyword evidence="4 14" id="KW-0347">Helicase</keyword>
<gene>
    <name evidence="14" type="primary">RH37</name>
    <name evidence="14" type="ORF">QJS10_CPA10g00284</name>
</gene>
<keyword evidence="3" id="KW-0378">Hydrolase</keyword>
<organism evidence="14 15">
    <name type="scientific">Acorus calamus</name>
    <name type="common">Sweet flag</name>
    <dbReference type="NCBI Taxonomy" id="4465"/>
    <lineage>
        <taxon>Eukaryota</taxon>
        <taxon>Viridiplantae</taxon>
        <taxon>Streptophyta</taxon>
        <taxon>Embryophyta</taxon>
        <taxon>Tracheophyta</taxon>
        <taxon>Spermatophyta</taxon>
        <taxon>Magnoliopsida</taxon>
        <taxon>Liliopsida</taxon>
        <taxon>Acoraceae</taxon>
        <taxon>Acorus</taxon>
    </lineage>
</organism>
<dbReference type="InterPro" id="IPR044763">
    <property type="entry name" value="Ded1/Dbp1_DEADc"/>
</dbReference>
<dbReference type="PROSITE" id="PS51195">
    <property type="entry name" value="Q_MOTIF"/>
    <property type="match status" value="1"/>
</dbReference>
<keyword evidence="6" id="KW-0694">RNA-binding</keyword>
<evidence type="ECO:0000259" key="13">
    <source>
        <dbReference type="PROSITE" id="PS51195"/>
    </source>
</evidence>
<feature type="domain" description="Helicase C-terminal" evidence="12">
    <location>
        <begin position="425"/>
        <end position="592"/>
    </location>
</feature>
<dbReference type="Pfam" id="PF00271">
    <property type="entry name" value="Helicase_C"/>
    <property type="match status" value="1"/>
</dbReference>
<dbReference type="GO" id="GO:0003724">
    <property type="term" value="F:RNA helicase activity"/>
    <property type="evidence" value="ECO:0007669"/>
    <property type="project" value="UniProtKB-EC"/>
</dbReference>
<feature type="compositionally biased region" description="Gly residues" evidence="10">
    <location>
        <begin position="125"/>
        <end position="142"/>
    </location>
</feature>
<evidence type="ECO:0000256" key="7">
    <source>
        <dbReference type="ARBA" id="ARBA00024358"/>
    </source>
</evidence>
<evidence type="ECO:0000256" key="10">
    <source>
        <dbReference type="SAM" id="MobiDB-lite"/>
    </source>
</evidence>
<feature type="domain" description="DEAD-box RNA helicase Q" evidence="13">
    <location>
        <begin position="197"/>
        <end position="225"/>
    </location>
</feature>
<comment type="catalytic activity">
    <reaction evidence="8">
        <text>ATP + H2O = ADP + phosphate + H(+)</text>
        <dbReference type="Rhea" id="RHEA:13065"/>
        <dbReference type="ChEBI" id="CHEBI:15377"/>
        <dbReference type="ChEBI" id="CHEBI:15378"/>
        <dbReference type="ChEBI" id="CHEBI:30616"/>
        <dbReference type="ChEBI" id="CHEBI:43474"/>
        <dbReference type="ChEBI" id="CHEBI:456216"/>
        <dbReference type="EC" id="3.6.4.13"/>
    </reaction>
</comment>
<feature type="short sequence motif" description="Q motif" evidence="9">
    <location>
        <begin position="197"/>
        <end position="225"/>
    </location>
</feature>
<evidence type="ECO:0000313" key="14">
    <source>
        <dbReference type="EMBL" id="KAK1307472.1"/>
    </source>
</evidence>
<evidence type="ECO:0000256" key="6">
    <source>
        <dbReference type="ARBA" id="ARBA00022884"/>
    </source>
</evidence>
<protein>
    <recommendedName>
        <fullName evidence="1">RNA helicase</fullName>
        <ecNumber evidence="1">3.6.4.13</ecNumber>
    </recommendedName>
</protein>
<accession>A0AAV9E2V0</accession>
<dbReference type="InterPro" id="IPR014001">
    <property type="entry name" value="Helicase_ATP-bd"/>
</dbReference>
<feature type="region of interest" description="Disordered" evidence="10">
    <location>
        <begin position="83"/>
        <end position="146"/>
    </location>
</feature>
<dbReference type="GO" id="GO:0016787">
    <property type="term" value="F:hydrolase activity"/>
    <property type="evidence" value="ECO:0007669"/>
    <property type="project" value="UniProtKB-KW"/>
</dbReference>
<feature type="region of interest" description="Disordered" evidence="10">
    <location>
        <begin position="595"/>
        <end position="628"/>
    </location>
</feature>
<dbReference type="InterPro" id="IPR027417">
    <property type="entry name" value="P-loop_NTPase"/>
</dbReference>
<evidence type="ECO:0000256" key="4">
    <source>
        <dbReference type="ARBA" id="ARBA00022806"/>
    </source>
</evidence>
<dbReference type="Gene3D" id="3.40.50.300">
    <property type="entry name" value="P-loop containing nucleotide triphosphate hydrolases"/>
    <property type="match status" value="2"/>
</dbReference>
<feature type="domain" description="Helicase ATP-binding" evidence="11">
    <location>
        <begin position="228"/>
        <end position="414"/>
    </location>
</feature>